<evidence type="ECO:0000256" key="8">
    <source>
        <dbReference type="ARBA" id="ARBA00038091"/>
    </source>
</evidence>
<evidence type="ECO:0000256" key="7">
    <source>
        <dbReference type="ARBA" id="ARBA00022884"/>
    </source>
</evidence>
<dbReference type="Gene3D" id="3.40.50.150">
    <property type="entry name" value="Vaccinia Virus protein VP39"/>
    <property type="match status" value="1"/>
</dbReference>
<dbReference type="InterPro" id="IPR041532">
    <property type="entry name" value="RlmI-like_PUA"/>
</dbReference>
<evidence type="ECO:0000313" key="11">
    <source>
        <dbReference type="Proteomes" id="UP000182491"/>
    </source>
</evidence>
<proteinExistence type="inferred from homology"/>
<keyword evidence="7" id="KW-0694">RNA-binding</keyword>
<dbReference type="EMBL" id="FPCA01000001">
    <property type="protein sequence ID" value="SFU43073.1"/>
    <property type="molecule type" value="Genomic_DNA"/>
</dbReference>
<dbReference type="SUPFAM" id="SSF88697">
    <property type="entry name" value="PUA domain-like"/>
    <property type="match status" value="1"/>
</dbReference>
<comment type="similarity">
    <text evidence="8">Belongs to the methyltransferase superfamily. RlmI family.</text>
</comment>
<dbReference type="Pfam" id="PF10672">
    <property type="entry name" value="Methyltrans_SAM"/>
    <property type="match status" value="1"/>
</dbReference>
<accession>A0A1I7G3U8</accession>
<evidence type="ECO:0000313" key="10">
    <source>
        <dbReference type="EMBL" id="SFU43073.1"/>
    </source>
</evidence>
<comment type="subcellular location">
    <subcellularLocation>
        <location evidence="1">Cytoplasm</location>
    </subcellularLocation>
</comment>
<keyword evidence="2" id="KW-0963">Cytoplasm</keyword>
<dbReference type="STRING" id="388950.GCA_001611675_03826"/>
<gene>
    <name evidence="10" type="ORF">SAMN04487941_0691</name>
</gene>
<dbReference type="GO" id="GO:0003723">
    <property type="term" value="F:RNA binding"/>
    <property type="evidence" value="ECO:0007669"/>
    <property type="project" value="UniProtKB-KW"/>
</dbReference>
<dbReference type="CDD" id="cd21153">
    <property type="entry name" value="PUA_RlmI"/>
    <property type="match status" value="1"/>
</dbReference>
<dbReference type="GO" id="GO:0005737">
    <property type="term" value="C:cytoplasm"/>
    <property type="evidence" value="ECO:0007669"/>
    <property type="project" value="UniProtKB-SubCell"/>
</dbReference>
<dbReference type="SMART" id="SM00359">
    <property type="entry name" value="PUA"/>
    <property type="match status" value="1"/>
</dbReference>
<dbReference type="PANTHER" id="PTHR42873:SF1">
    <property type="entry name" value="S-ADENOSYLMETHIONINE-DEPENDENT METHYLTRANSFERASE DOMAIN-CONTAINING PROTEIN"/>
    <property type="match status" value="1"/>
</dbReference>
<dbReference type="Gene3D" id="3.30.750.80">
    <property type="entry name" value="RNA methyltransferase domain (HRMD) like"/>
    <property type="match status" value="1"/>
</dbReference>
<reference evidence="11" key="1">
    <citation type="submission" date="2016-10" db="EMBL/GenBank/DDBJ databases">
        <authorList>
            <person name="Varghese N."/>
        </authorList>
    </citation>
    <scope>NUCLEOTIDE SEQUENCE [LARGE SCALE GENOMIC DNA]</scope>
    <source>
        <strain evidence="11">DSM 18820</strain>
    </source>
</reference>
<dbReference type="InterPro" id="IPR036974">
    <property type="entry name" value="PUA_sf"/>
</dbReference>
<dbReference type="AlphaFoldDB" id="A0A1I7G3U8"/>
<protein>
    <submittedName>
        <fullName evidence="10">SAM-dependent methyltransferase</fullName>
    </submittedName>
</protein>
<keyword evidence="3" id="KW-0698">rRNA processing</keyword>
<dbReference type="Proteomes" id="UP000182491">
    <property type="component" value="Unassembled WGS sequence"/>
</dbReference>
<keyword evidence="6" id="KW-0949">S-adenosyl-L-methionine</keyword>
<evidence type="ECO:0000256" key="2">
    <source>
        <dbReference type="ARBA" id="ARBA00022490"/>
    </source>
</evidence>
<keyword evidence="11" id="KW-1185">Reference proteome</keyword>
<dbReference type="InterPro" id="IPR015947">
    <property type="entry name" value="PUA-like_sf"/>
</dbReference>
<evidence type="ECO:0000256" key="4">
    <source>
        <dbReference type="ARBA" id="ARBA00022603"/>
    </source>
</evidence>
<dbReference type="RefSeq" id="WP_068839653.1">
    <property type="nucleotide sequence ID" value="NZ_BMXC01000001.1"/>
</dbReference>
<dbReference type="InterPro" id="IPR019614">
    <property type="entry name" value="SAM-dep_methyl-trfase"/>
</dbReference>
<evidence type="ECO:0000256" key="5">
    <source>
        <dbReference type="ARBA" id="ARBA00022679"/>
    </source>
</evidence>
<dbReference type="PANTHER" id="PTHR42873">
    <property type="entry name" value="RIBOSOMAL RNA LARGE SUBUNIT METHYLTRANSFERASE"/>
    <property type="match status" value="1"/>
</dbReference>
<dbReference type="InterPro" id="IPR029063">
    <property type="entry name" value="SAM-dependent_MTases_sf"/>
</dbReference>
<dbReference type="GO" id="GO:0006364">
    <property type="term" value="P:rRNA processing"/>
    <property type="evidence" value="ECO:0007669"/>
    <property type="project" value="UniProtKB-KW"/>
</dbReference>
<dbReference type="Pfam" id="PF17785">
    <property type="entry name" value="PUA_3"/>
    <property type="match status" value="1"/>
</dbReference>
<dbReference type="SUPFAM" id="SSF53335">
    <property type="entry name" value="S-adenosyl-L-methionine-dependent methyltransferases"/>
    <property type="match status" value="1"/>
</dbReference>
<dbReference type="GO" id="GO:0032259">
    <property type="term" value="P:methylation"/>
    <property type="evidence" value="ECO:0007669"/>
    <property type="project" value="UniProtKB-KW"/>
</dbReference>
<dbReference type="InterPro" id="IPR002478">
    <property type="entry name" value="PUA"/>
</dbReference>
<dbReference type="GO" id="GO:0008168">
    <property type="term" value="F:methyltransferase activity"/>
    <property type="evidence" value="ECO:0007669"/>
    <property type="project" value="UniProtKB-KW"/>
</dbReference>
<evidence type="ECO:0000256" key="1">
    <source>
        <dbReference type="ARBA" id="ARBA00004496"/>
    </source>
</evidence>
<dbReference type="PROSITE" id="PS50890">
    <property type="entry name" value="PUA"/>
    <property type="match status" value="1"/>
</dbReference>
<name>A0A1I7G3U8_9BACT</name>
<keyword evidence="4 10" id="KW-0489">Methyltransferase</keyword>
<dbReference type="CDD" id="cd11572">
    <property type="entry name" value="RlmI_M_like"/>
    <property type="match status" value="1"/>
</dbReference>
<organism evidence="10 11">
    <name type="scientific">Pontibacter akesuensis</name>
    <dbReference type="NCBI Taxonomy" id="388950"/>
    <lineage>
        <taxon>Bacteria</taxon>
        <taxon>Pseudomonadati</taxon>
        <taxon>Bacteroidota</taxon>
        <taxon>Cytophagia</taxon>
        <taxon>Cytophagales</taxon>
        <taxon>Hymenobacteraceae</taxon>
        <taxon>Pontibacter</taxon>
    </lineage>
</organism>
<feature type="domain" description="PUA" evidence="9">
    <location>
        <begin position="4"/>
        <end position="87"/>
    </location>
</feature>
<sequence>MSFIKLYLAPGKEHSLQRQHPWVFSGAIRKADGEPAEGDVVEVYSSKREFLAMGHYALGSIAVRIFSFEQVEPDYAFWKQKVQKAYDYRQRLGLTDNPETDVYRLVYAEGDGVPGLIVDFYKDTAVVQTHSLGMYGIREHISKALQEIYGGRLRAVYDKSAESLPPKSPVQAENGYLFGKSEGGVVVTENGNKFFVDWESGQKTGFFIDQRENRDLLSRYVKDKSVLNTFCYTGGFSVYSLNAGAKEVHSVDVSKKAIELTDKNAELSQAPEKHAAYAMDTFEFMKGKEDKYDVIILDPPAFAKSKNVRHNALMGYKRLNAEALKKIKPGGILFTFSCSQVVDKYLFNNTVMAAAIDAGRKIKIMHHLSQPADHPISIFHPEGEYLKGLVLFVE</sequence>
<dbReference type="CDD" id="cd02440">
    <property type="entry name" value="AdoMet_MTases"/>
    <property type="match status" value="1"/>
</dbReference>
<evidence type="ECO:0000256" key="6">
    <source>
        <dbReference type="ARBA" id="ARBA00022691"/>
    </source>
</evidence>
<dbReference type="Gene3D" id="2.30.130.10">
    <property type="entry name" value="PUA domain"/>
    <property type="match status" value="1"/>
</dbReference>
<keyword evidence="5 10" id="KW-0808">Transferase</keyword>
<evidence type="ECO:0000256" key="3">
    <source>
        <dbReference type="ARBA" id="ARBA00022552"/>
    </source>
</evidence>
<evidence type="ECO:0000259" key="9">
    <source>
        <dbReference type="SMART" id="SM00359"/>
    </source>
</evidence>
<dbReference type="OrthoDB" id="9805492at2"/>